<protein>
    <submittedName>
        <fullName evidence="2">Gamma-glutamyltranspeptidase @ Glutathione hydrolase</fullName>
        <ecNumber evidence="2">2.3.2.2</ecNumber>
        <ecNumber evidence="2">3.4.19.13</ecNumber>
    </submittedName>
</protein>
<reference evidence="2" key="1">
    <citation type="submission" date="2018-06" db="EMBL/GenBank/DDBJ databases">
        <authorList>
            <person name="Zhirakovskaya E."/>
        </authorList>
    </citation>
    <scope>NUCLEOTIDE SEQUENCE</scope>
</reference>
<dbReference type="Gene3D" id="1.10.246.130">
    <property type="match status" value="1"/>
</dbReference>
<name>A0A3B0YT06_9ZZZZ</name>
<dbReference type="EC" id="2.3.2.2" evidence="2"/>
<dbReference type="InterPro" id="IPR043137">
    <property type="entry name" value="GGT_ssub_C"/>
</dbReference>
<dbReference type="GO" id="GO:0103068">
    <property type="term" value="F:leukotriene C4 gamma-glutamyl transferase activity"/>
    <property type="evidence" value="ECO:0007669"/>
    <property type="project" value="UniProtKB-EC"/>
</dbReference>
<sequence>MWQAALLILLLPSVVPAADEQAVPRPAAQAIASAHPLATRAGMQILDAGGNAFDAAVAVSAALAVVEPYSSGIGGGGFWLLHRASDGKQVMLDGREKAPLGARRDLYLNAQGDVVPGLSMDGGLAAGIPGEPAALVRLAEHYGRLPLDQSLAPAIRLAEEGFPVDGHYRAMARFRLTALRRFPAAAETFLSKGEVPAEGVLIRQPALAGTLRALADKGRAGFYAGEVARRLVEGVRKAGGIWTLDDLKQYRIIEREPVSFSYRGQRIVSAALPSSGGVGLATMLNILAGYSLDQLEPAERVHLVVEAMRRAYRDRAQYLGDPDFVKAPLSLLMDTRYADGLRASIHPQHATPSRLLPGTASLSNGTDTTHFSVLDREGNRVAATLSVNYPFGAAFIAPGTGV</sequence>
<organism evidence="2">
    <name type="scientific">hydrothermal vent metagenome</name>
    <dbReference type="NCBI Taxonomy" id="652676"/>
    <lineage>
        <taxon>unclassified sequences</taxon>
        <taxon>metagenomes</taxon>
        <taxon>ecological metagenomes</taxon>
    </lineage>
</organism>
<dbReference type="EMBL" id="UOFM01000271">
    <property type="protein sequence ID" value="VAW78607.1"/>
    <property type="molecule type" value="Genomic_DNA"/>
</dbReference>
<dbReference type="PANTHER" id="PTHR43199:SF6">
    <property type="entry name" value="GLUTATHIONE HYDROLASE PROENZYME"/>
    <property type="match status" value="1"/>
</dbReference>
<dbReference type="GO" id="GO:0036374">
    <property type="term" value="F:glutathione hydrolase activity"/>
    <property type="evidence" value="ECO:0007669"/>
    <property type="project" value="UniProtKB-EC"/>
</dbReference>
<dbReference type="InterPro" id="IPR000101">
    <property type="entry name" value="GGT_peptidase"/>
</dbReference>
<feature type="non-terminal residue" evidence="2">
    <location>
        <position position="402"/>
    </location>
</feature>
<evidence type="ECO:0000313" key="2">
    <source>
        <dbReference type="EMBL" id="VAW78607.1"/>
    </source>
</evidence>
<dbReference type="AlphaFoldDB" id="A0A3B0YT06"/>
<keyword evidence="2" id="KW-0808">Transferase</keyword>
<proteinExistence type="predicted"/>
<dbReference type="SUPFAM" id="SSF56235">
    <property type="entry name" value="N-terminal nucleophile aminohydrolases (Ntn hydrolases)"/>
    <property type="match status" value="1"/>
</dbReference>
<dbReference type="Pfam" id="PF01019">
    <property type="entry name" value="G_glu_transpept"/>
    <property type="match status" value="1"/>
</dbReference>
<evidence type="ECO:0000256" key="1">
    <source>
        <dbReference type="ARBA" id="ARBA00023315"/>
    </source>
</evidence>
<dbReference type="InterPro" id="IPR043138">
    <property type="entry name" value="GGT_lsub"/>
</dbReference>
<dbReference type="InterPro" id="IPR051792">
    <property type="entry name" value="GGT_bact"/>
</dbReference>
<dbReference type="EC" id="3.4.19.13" evidence="2"/>
<dbReference type="Gene3D" id="3.60.20.40">
    <property type="match status" value="1"/>
</dbReference>
<keyword evidence="2" id="KW-0378">Hydrolase</keyword>
<dbReference type="NCBIfam" id="TIGR00066">
    <property type="entry name" value="g_glut_trans"/>
    <property type="match status" value="1"/>
</dbReference>
<dbReference type="PANTHER" id="PTHR43199">
    <property type="entry name" value="GLUTATHIONE HYDROLASE"/>
    <property type="match status" value="1"/>
</dbReference>
<keyword evidence="1 2" id="KW-0012">Acyltransferase</keyword>
<dbReference type="GO" id="GO:0006751">
    <property type="term" value="P:glutathione catabolic process"/>
    <property type="evidence" value="ECO:0007669"/>
    <property type="project" value="InterPro"/>
</dbReference>
<dbReference type="InterPro" id="IPR029055">
    <property type="entry name" value="Ntn_hydrolases_N"/>
</dbReference>
<gene>
    <name evidence="2" type="ORF">MNBD_GAMMA14-2217</name>
</gene>
<accession>A0A3B0YT06</accession>
<dbReference type="PRINTS" id="PR01210">
    <property type="entry name" value="GGTRANSPTASE"/>
</dbReference>